<dbReference type="InterPro" id="IPR013099">
    <property type="entry name" value="K_chnl_dom"/>
</dbReference>
<dbReference type="EMBL" id="CP095338">
    <property type="protein sequence ID" value="XAG21375.1"/>
    <property type="molecule type" value="Genomic_DNA"/>
</dbReference>
<evidence type="ECO:0000259" key="2">
    <source>
        <dbReference type="Pfam" id="PF07885"/>
    </source>
</evidence>
<evidence type="ECO:0000256" key="1">
    <source>
        <dbReference type="SAM" id="Phobius"/>
    </source>
</evidence>
<feature type="transmembrane region" description="Helical" evidence="1">
    <location>
        <begin position="12"/>
        <end position="35"/>
    </location>
</feature>
<keyword evidence="1" id="KW-1133">Transmembrane helix</keyword>
<keyword evidence="1" id="KW-0472">Membrane</keyword>
<feature type="transmembrane region" description="Helical" evidence="1">
    <location>
        <begin position="55"/>
        <end position="75"/>
    </location>
</feature>
<accession>A0AAU6SMY7</accession>
<keyword evidence="1" id="KW-0812">Transmembrane</keyword>
<feature type="transmembrane region" description="Helical" evidence="1">
    <location>
        <begin position="82"/>
        <end position="101"/>
    </location>
</feature>
<dbReference type="SUPFAM" id="SSF81324">
    <property type="entry name" value="Voltage-gated potassium channels"/>
    <property type="match status" value="1"/>
</dbReference>
<name>A0AAU6SMY7_UNCXX</name>
<evidence type="ECO:0000313" key="3">
    <source>
        <dbReference type="EMBL" id="XAG21375.1"/>
    </source>
</evidence>
<gene>
    <name evidence="3" type="ORF">MRN70_00455</name>
</gene>
<protein>
    <submittedName>
        <fullName evidence="3">Ion channel</fullName>
    </submittedName>
</protein>
<dbReference type="Pfam" id="PF07885">
    <property type="entry name" value="Ion_trans_2"/>
    <property type="match status" value="1"/>
</dbReference>
<proteinExistence type="predicted"/>
<feature type="transmembrane region" description="Helical" evidence="1">
    <location>
        <begin position="121"/>
        <end position="144"/>
    </location>
</feature>
<dbReference type="Gene3D" id="1.10.287.70">
    <property type="match status" value="1"/>
</dbReference>
<dbReference type="AlphaFoldDB" id="A0AAU6SMY7"/>
<feature type="domain" description="Potassium channel" evidence="2">
    <location>
        <begin position="75"/>
        <end position="141"/>
    </location>
</feature>
<sequence length="152" mass="17113">MSNIKSFKPFSIAKIYLLAVLLVFGLFYVHAWLIFDVAGDFLRAHPWFIEHFSPSYAGKIIILCCFMILFFAHLLEVVGWGIFLRWAGLVSSVTEGLYFVGTSISTLGYGDVVLTKPWRQIGPIIAIAGVLKFGCSTAFLFFVIQTVWENSF</sequence>
<organism evidence="3">
    <name type="scientific">bacterium 19PA01SH03</name>
    <dbReference type="NCBI Taxonomy" id="2920705"/>
    <lineage>
        <taxon>Bacteria</taxon>
    </lineage>
</organism>
<reference evidence="3" key="1">
    <citation type="submission" date="2022-03" db="EMBL/GenBank/DDBJ databases">
        <title>Sea Food Isolates.</title>
        <authorList>
            <person name="Li c."/>
        </authorList>
    </citation>
    <scope>NUCLEOTIDE SEQUENCE</scope>
    <source>
        <strain evidence="3">19PA01SH03</strain>
    </source>
</reference>